<dbReference type="Proteomes" id="UP000199423">
    <property type="component" value="Unassembled WGS sequence"/>
</dbReference>
<sequence>MQLFNRMGSRPESGDIFVYLDAHWQEDLPLAEELELVFGWDQSAIAMIDDFQVPDDPGYEFDDYGAGRALTPLYIESVCRKFDLATLMPSLRSDDETGSRRGCTVLAHRGDVSQMLLATGLLREFKNIGGIEPRNHALP</sequence>
<gene>
    <name evidence="1" type="ORF">SAMN04488557_1703</name>
</gene>
<dbReference type="AlphaFoldDB" id="A0A1I7NDV3"/>
<name>A0A1I7NDV3_9HYPH</name>
<dbReference type="RefSeq" id="WP_143111375.1">
    <property type="nucleotide sequence ID" value="NZ_FPCH01000002.1"/>
</dbReference>
<dbReference type="STRING" id="51670.SAMN04488557_1703"/>
<keyword evidence="2" id="KW-1185">Reference proteome</keyword>
<accession>A0A1I7NDV3</accession>
<dbReference type="EMBL" id="FPCH01000002">
    <property type="protein sequence ID" value="SFV32726.1"/>
    <property type="molecule type" value="Genomic_DNA"/>
</dbReference>
<organism evidence="1 2">
    <name type="scientific">Hyphomicrobium facile</name>
    <dbReference type="NCBI Taxonomy" id="51670"/>
    <lineage>
        <taxon>Bacteria</taxon>
        <taxon>Pseudomonadati</taxon>
        <taxon>Pseudomonadota</taxon>
        <taxon>Alphaproteobacteria</taxon>
        <taxon>Hyphomicrobiales</taxon>
        <taxon>Hyphomicrobiaceae</taxon>
        <taxon>Hyphomicrobium</taxon>
    </lineage>
</organism>
<evidence type="ECO:0000313" key="2">
    <source>
        <dbReference type="Proteomes" id="UP000199423"/>
    </source>
</evidence>
<evidence type="ECO:0000313" key="1">
    <source>
        <dbReference type="EMBL" id="SFV32726.1"/>
    </source>
</evidence>
<proteinExistence type="predicted"/>
<protein>
    <submittedName>
        <fullName evidence="1">Uncharacterized protein</fullName>
    </submittedName>
</protein>
<dbReference type="OrthoDB" id="6017462at2"/>
<reference evidence="2" key="1">
    <citation type="submission" date="2016-10" db="EMBL/GenBank/DDBJ databases">
        <authorList>
            <person name="Varghese N."/>
            <person name="Submissions S."/>
        </authorList>
    </citation>
    <scope>NUCLEOTIDE SEQUENCE [LARGE SCALE GENOMIC DNA]</scope>
    <source>
        <strain evidence="2">DSM 1565</strain>
    </source>
</reference>